<dbReference type="PANTHER" id="PTHR30126">
    <property type="entry name" value="HTH-TYPE TRANSCRIPTIONAL REGULATOR"/>
    <property type="match status" value="1"/>
</dbReference>
<dbReference type="InterPro" id="IPR036390">
    <property type="entry name" value="WH_DNA-bd_sf"/>
</dbReference>
<dbReference type="Pfam" id="PF03466">
    <property type="entry name" value="LysR_substrate"/>
    <property type="match status" value="1"/>
</dbReference>
<evidence type="ECO:0000256" key="5">
    <source>
        <dbReference type="SAM" id="Coils"/>
    </source>
</evidence>
<keyword evidence="5" id="KW-0175">Coiled coil</keyword>
<gene>
    <name evidence="7" type="ORF">ACFSC3_01055</name>
</gene>
<keyword evidence="4" id="KW-0804">Transcription</keyword>
<dbReference type="SUPFAM" id="SSF46785">
    <property type="entry name" value="Winged helix' DNA-binding domain"/>
    <property type="match status" value="1"/>
</dbReference>
<keyword evidence="3" id="KW-0238">DNA-binding</keyword>
<dbReference type="Gene3D" id="3.40.190.290">
    <property type="match status" value="1"/>
</dbReference>
<organism evidence="7 8">
    <name type="scientific">Sphingomonas floccifaciens</name>
    <dbReference type="NCBI Taxonomy" id="1844115"/>
    <lineage>
        <taxon>Bacteria</taxon>
        <taxon>Pseudomonadati</taxon>
        <taxon>Pseudomonadota</taxon>
        <taxon>Alphaproteobacteria</taxon>
        <taxon>Sphingomonadales</taxon>
        <taxon>Sphingomonadaceae</taxon>
        <taxon>Sphingomonas</taxon>
    </lineage>
</organism>
<evidence type="ECO:0000256" key="2">
    <source>
        <dbReference type="ARBA" id="ARBA00023015"/>
    </source>
</evidence>
<dbReference type="Proteomes" id="UP001597283">
    <property type="component" value="Unassembled WGS sequence"/>
</dbReference>
<accession>A0ABW4N7P2</accession>
<evidence type="ECO:0000256" key="4">
    <source>
        <dbReference type="ARBA" id="ARBA00023163"/>
    </source>
</evidence>
<dbReference type="InterPro" id="IPR036388">
    <property type="entry name" value="WH-like_DNA-bd_sf"/>
</dbReference>
<proteinExistence type="inferred from homology"/>
<dbReference type="PROSITE" id="PS50931">
    <property type="entry name" value="HTH_LYSR"/>
    <property type="match status" value="1"/>
</dbReference>
<keyword evidence="2" id="KW-0805">Transcription regulation</keyword>
<evidence type="ECO:0000256" key="1">
    <source>
        <dbReference type="ARBA" id="ARBA00009437"/>
    </source>
</evidence>
<evidence type="ECO:0000313" key="8">
    <source>
        <dbReference type="Proteomes" id="UP001597283"/>
    </source>
</evidence>
<protein>
    <submittedName>
        <fullName evidence="7">LysR family transcriptional regulator</fullName>
    </submittedName>
</protein>
<name>A0ABW4N7P2_9SPHN</name>
<feature type="coiled-coil region" evidence="5">
    <location>
        <begin position="62"/>
        <end position="89"/>
    </location>
</feature>
<dbReference type="Gene3D" id="1.10.10.10">
    <property type="entry name" value="Winged helix-like DNA-binding domain superfamily/Winged helix DNA-binding domain"/>
    <property type="match status" value="1"/>
</dbReference>
<evidence type="ECO:0000313" key="7">
    <source>
        <dbReference type="EMBL" id="MFD1786150.1"/>
    </source>
</evidence>
<evidence type="ECO:0000259" key="6">
    <source>
        <dbReference type="PROSITE" id="PS50931"/>
    </source>
</evidence>
<keyword evidence="8" id="KW-1185">Reference proteome</keyword>
<dbReference type="InterPro" id="IPR000847">
    <property type="entry name" value="LysR_HTH_N"/>
</dbReference>
<dbReference type="PANTHER" id="PTHR30126:SF97">
    <property type="entry name" value="HTH-TYPE TRANSCRIPTIONAL REGULATOR ABGR"/>
    <property type="match status" value="1"/>
</dbReference>
<dbReference type="PRINTS" id="PR00039">
    <property type="entry name" value="HTHLYSR"/>
</dbReference>
<feature type="domain" description="HTH lysR-type" evidence="6">
    <location>
        <begin position="2"/>
        <end position="59"/>
    </location>
</feature>
<dbReference type="InterPro" id="IPR005119">
    <property type="entry name" value="LysR_subst-bd"/>
</dbReference>
<dbReference type="EMBL" id="JBHUFC010000001">
    <property type="protein sequence ID" value="MFD1786150.1"/>
    <property type="molecule type" value="Genomic_DNA"/>
</dbReference>
<comment type="caution">
    <text evidence="7">The sequence shown here is derived from an EMBL/GenBank/DDBJ whole genome shotgun (WGS) entry which is preliminary data.</text>
</comment>
<dbReference type="SUPFAM" id="SSF53850">
    <property type="entry name" value="Periplasmic binding protein-like II"/>
    <property type="match status" value="1"/>
</dbReference>
<reference evidence="8" key="1">
    <citation type="journal article" date="2019" name="Int. J. Syst. Evol. Microbiol.">
        <title>The Global Catalogue of Microorganisms (GCM) 10K type strain sequencing project: providing services to taxonomists for standard genome sequencing and annotation.</title>
        <authorList>
            <consortium name="The Broad Institute Genomics Platform"/>
            <consortium name="The Broad Institute Genome Sequencing Center for Infectious Disease"/>
            <person name="Wu L."/>
            <person name="Ma J."/>
        </authorList>
    </citation>
    <scope>NUCLEOTIDE SEQUENCE [LARGE SCALE GENOMIC DNA]</scope>
    <source>
        <strain evidence="8">Q85</strain>
    </source>
</reference>
<dbReference type="Pfam" id="PF00126">
    <property type="entry name" value="HTH_1"/>
    <property type="match status" value="1"/>
</dbReference>
<sequence>MLDPRLLRTYAAVCREGSISGAARALNISQPSVSVAIAQLEGNLACTLFERTRAGIVLTPAGAKLRRRAEMMETLVREAEAEVARASEGVRGPLTIAGTPGALVSLVPQVVERVERAGRFELNILERADHEALDLLRKGDIEIALGTTGIETAPADVEETSVLQDPFALIVGRAHDALGAEVTLAEAGRFGWVMPHAQGGFRRQIEALFLGGETPLPRDVIRSDSLLTTKAIVRRTAHVTILPHGVVAAELSIGVLRAVRLRGASFHRRIGMRTLKGRPLSDLAAEFFEGLHAVRAKHSQ</sequence>
<comment type="similarity">
    <text evidence="1">Belongs to the LysR transcriptional regulatory family.</text>
</comment>
<evidence type="ECO:0000256" key="3">
    <source>
        <dbReference type="ARBA" id="ARBA00023125"/>
    </source>
</evidence>